<feature type="compositionally biased region" description="Polar residues" evidence="1">
    <location>
        <begin position="53"/>
        <end position="63"/>
    </location>
</feature>
<proteinExistence type="predicted"/>
<evidence type="ECO:0000313" key="3">
    <source>
        <dbReference type="Proteomes" id="UP000250006"/>
    </source>
</evidence>
<feature type="region of interest" description="Disordered" evidence="1">
    <location>
        <begin position="1"/>
        <end position="80"/>
    </location>
</feature>
<comment type="caution">
    <text evidence="2">The sequence shown here is derived from an EMBL/GenBank/DDBJ whole genome shotgun (WGS) entry which is preliminary data.</text>
</comment>
<dbReference type="RefSeq" id="WP_170166889.1">
    <property type="nucleotide sequence ID" value="NZ_UAPQ01000001.1"/>
</dbReference>
<feature type="region of interest" description="Disordered" evidence="1">
    <location>
        <begin position="92"/>
        <end position="152"/>
    </location>
</feature>
<gene>
    <name evidence="2" type="ORF">NCTC11535_00121</name>
</gene>
<protein>
    <recommendedName>
        <fullName evidence="4">Transposase</fullName>
    </recommendedName>
</protein>
<reference evidence="2 3" key="1">
    <citation type="submission" date="2018-06" db="EMBL/GenBank/DDBJ databases">
        <authorList>
            <consortium name="Pathogen Informatics"/>
            <person name="Doyle S."/>
        </authorList>
    </citation>
    <scope>NUCLEOTIDE SEQUENCE [LARGE SCALE GENOMIC DNA]</scope>
    <source>
        <strain evidence="2 3">NCTC11535</strain>
    </source>
</reference>
<keyword evidence="3" id="KW-1185">Reference proteome</keyword>
<sequence length="152" mass="16460">MKKSGRTAAGAQRWKCTAWRASTTAPRPQAPPVPGPNVPTAGQVEDLHDPLERTTNPVESVNAQVRDRLRHHRGTTTDHQAAIAESTLHTYTQAPATPAALLAHWTAQDRPQRTRTPKPTTSHPNTHPAGPGTTPTPEEGLWARKGWAGRTS</sequence>
<feature type="compositionally biased region" description="Pro residues" evidence="1">
    <location>
        <begin position="28"/>
        <end position="37"/>
    </location>
</feature>
<dbReference type="EMBL" id="UAPQ01000001">
    <property type="protein sequence ID" value="SPT52472.1"/>
    <property type="molecule type" value="Genomic_DNA"/>
</dbReference>
<evidence type="ECO:0008006" key="4">
    <source>
        <dbReference type="Google" id="ProtNLM"/>
    </source>
</evidence>
<dbReference type="Proteomes" id="UP000250006">
    <property type="component" value="Unassembled WGS sequence"/>
</dbReference>
<name>A0ABY1VLC8_9ACTO</name>
<accession>A0ABY1VLC8</accession>
<feature type="compositionally biased region" description="Low complexity" evidence="1">
    <location>
        <begin position="94"/>
        <end position="106"/>
    </location>
</feature>
<organism evidence="2 3">
    <name type="scientific">Actinomyces bovis</name>
    <dbReference type="NCBI Taxonomy" id="1658"/>
    <lineage>
        <taxon>Bacteria</taxon>
        <taxon>Bacillati</taxon>
        <taxon>Actinomycetota</taxon>
        <taxon>Actinomycetes</taxon>
        <taxon>Actinomycetales</taxon>
        <taxon>Actinomycetaceae</taxon>
        <taxon>Actinomyces</taxon>
    </lineage>
</organism>
<feature type="compositionally biased region" description="Low complexity" evidence="1">
    <location>
        <begin position="130"/>
        <end position="140"/>
    </location>
</feature>
<evidence type="ECO:0000256" key="1">
    <source>
        <dbReference type="SAM" id="MobiDB-lite"/>
    </source>
</evidence>
<evidence type="ECO:0000313" key="2">
    <source>
        <dbReference type="EMBL" id="SPT52472.1"/>
    </source>
</evidence>